<dbReference type="PROSITE" id="PS50928">
    <property type="entry name" value="ABC_TM1"/>
    <property type="match status" value="1"/>
</dbReference>
<dbReference type="Pfam" id="PF00528">
    <property type="entry name" value="BPD_transp_1"/>
    <property type="match status" value="1"/>
</dbReference>
<dbReference type="PANTHER" id="PTHR43744">
    <property type="entry name" value="ABC TRANSPORTER PERMEASE PROTEIN MG189-RELATED-RELATED"/>
    <property type="match status" value="1"/>
</dbReference>
<evidence type="ECO:0000256" key="3">
    <source>
        <dbReference type="ARBA" id="ARBA00022475"/>
    </source>
</evidence>
<keyword evidence="9" id="KW-0762">Sugar transport</keyword>
<dbReference type="AlphaFoldDB" id="K9U990"/>
<proteinExistence type="inferred from homology"/>
<evidence type="ECO:0000256" key="4">
    <source>
        <dbReference type="ARBA" id="ARBA00022692"/>
    </source>
</evidence>
<dbReference type="Proteomes" id="UP000010366">
    <property type="component" value="Chromosome"/>
</dbReference>
<protein>
    <submittedName>
        <fullName evidence="9">ABC-type sugar transport system, permease component</fullName>
    </submittedName>
</protein>
<evidence type="ECO:0000256" key="1">
    <source>
        <dbReference type="ARBA" id="ARBA00004651"/>
    </source>
</evidence>
<dbReference type="STRING" id="1173020.Cha6605_0368"/>
<reference evidence="9 10" key="1">
    <citation type="submission" date="2012-05" db="EMBL/GenBank/DDBJ databases">
        <title>Finished chromosome of genome of Chamaesiphon sp. PCC 6605.</title>
        <authorList>
            <consortium name="US DOE Joint Genome Institute"/>
            <person name="Gugger M."/>
            <person name="Coursin T."/>
            <person name="Rippka R."/>
            <person name="Tandeau De Marsac N."/>
            <person name="Huntemann M."/>
            <person name="Wei C.-L."/>
            <person name="Han J."/>
            <person name="Detter J.C."/>
            <person name="Han C."/>
            <person name="Tapia R."/>
            <person name="Chen A."/>
            <person name="Kyrpides N."/>
            <person name="Mavromatis K."/>
            <person name="Markowitz V."/>
            <person name="Szeto E."/>
            <person name="Ivanova N."/>
            <person name="Pagani I."/>
            <person name="Pati A."/>
            <person name="Goodwin L."/>
            <person name="Nordberg H.P."/>
            <person name="Cantor M.N."/>
            <person name="Hua S.X."/>
            <person name="Woyke T."/>
            <person name="Kerfeld C.A."/>
        </authorList>
    </citation>
    <scope>NUCLEOTIDE SEQUENCE [LARGE SCALE GENOMIC DNA]</scope>
    <source>
        <strain evidence="10">ATCC 27169 / PCC 6605</strain>
    </source>
</reference>
<evidence type="ECO:0000256" key="5">
    <source>
        <dbReference type="ARBA" id="ARBA00022989"/>
    </source>
</evidence>
<dbReference type="KEGG" id="cmp:Cha6605_0368"/>
<name>K9U990_CHAP6</name>
<dbReference type="eggNOG" id="COG0395">
    <property type="taxonomic scope" value="Bacteria"/>
</dbReference>
<dbReference type="Gene3D" id="1.10.3720.10">
    <property type="entry name" value="MetI-like"/>
    <property type="match status" value="1"/>
</dbReference>
<keyword evidence="5 7" id="KW-1133">Transmembrane helix</keyword>
<feature type="transmembrane region" description="Helical" evidence="7">
    <location>
        <begin position="90"/>
        <end position="115"/>
    </location>
</feature>
<feature type="transmembrane region" description="Helical" evidence="7">
    <location>
        <begin position="127"/>
        <end position="148"/>
    </location>
</feature>
<dbReference type="EMBL" id="CP003600">
    <property type="protein sequence ID" value="AFY91667.1"/>
    <property type="molecule type" value="Genomic_DNA"/>
</dbReference>
<accession>K9U990</accession>
<feature type="transmembrane region" description="Helical" evidence="7">
    <location>
        <begin position="202"/>
        <end position="223"/>
    </location>
</feature>
<gene>
    <name evidence="9" type="ORF">Cha6605_0368</name>
</gene>
<keyword evidence="6 7" id="KW-0472">Membrane</keyword>
<evidence type="ECO:0000256" key="7">
    <source>
        <dbReference type="RuleBase" id="RU363032"/>
    </source>
</evidence>
<keyword evidence="3" id="KW-1003">Cell membrane</keyword>
<evidence type="ECO:0000256" key="2">
    <source>
        <dbReference type="ARBA" id="ARBA00022448"/>
    </source>
</evidence>
<dbReference type="PATRIC" id="fig|1173020.3.peg.440"/>
<dbReference type="GO" id="GO:0005886">
    <property type="term" value="C:plasma membrane"/>
    <property type="evidence" value="ECO:0007669"/>
    <property type="project" value="UniProtKB-SubCell"/>
</dbReference>
<evidence type="ECO:0000313" key="9">
    <source>
        <dbReference type="EMBL" id="AFY91667.1"/>
    </source>
</evidence>
<feature type="transmembrane region" description="Helical" evidence="7">
    <location>
        <begin position="160"/>
        <end position="182"/>
    </location>
</feature>
<evidence type="ECO:0000259" key="8">
    <source>
        <dbReference type="PROSITE" id="PS50928"/>
    </source>
</evidence>
<evidence type="ECO:0000256" key="6">
    <source>
        <dbReference type="ARBA" id="ARBA00023136"/>
    </source>
</evidence>
<keyword evidence="4 7" id="KW-0812">Transmembrane</keyword>
<dbReference type="GO" id="GO:0055085">
    <property type="term" value="P:transmembrane transport"/>
    <property type="evidence" value="ECO:0007669"/>
    <property type="project" value="InterPro"/>
</dbReference>
<dbReference type="RefSeq" id="WP_015157861.1">
    <property type="nucleotide sequence ID" value="NC_019697.1"/>
</dbReference>
<keyword evidence="10" id="KW-1185">Reference proteome</keyword>
<dbReference type="CDD" id="cd06261">
    <property type="entry name" value="TM_PBP2"/>
    <property type="match status" value="1"/>
</dbReference>
<comment type="similarity">
    <text evidence="7">Belongs to the binding-protein-dependent transport system permease family.</text>
</comment>
<sequence length="295" mass="32806">MPDFHSQRLHQQNQPDRVATRSSTGVIVSYLLLTALALLFIAPIAFMLVASFKPDDLVLSQAGTIQGFIPVPASTQNYQDVFDRVNFSQFFLNSILITSLVVLAGLLVNSLAGYAFARLRWRGRSTLLLIVLALMIIPFEAIAVPLFFQITLLGWRNTYLAQILPFIANAFSIYLFYTFFVALPKELEEAARIDGASTIRTFFEIIVPISKPVFATVAILTFLTQWGSFLWPSMVTIDERVRPLPVAIASFQTLPPIQWGDIMSFGVMMVAPILIVFLAFQKWFVAGVASTGTKG</sequence>
<feature type="domain" description="ABC transmembrane type-1" evidence="8">
    <location>
        <begin position="91"/>
        <end position="280"/>
    </location>
</feature>
<dbReference type="OrthoDB" id="9771544at2"/>
<keyword evidence="2 7" id="KW-0813">Transport</keyword>
<dbReference type="InterPro" id="IPR000515">
    <property type="entry name" value="MetI-like"/>
</dbReference>
<organism evidence="9 10">
    <name type="scientific">Chamaesiphon minutus (strain ATCC 27169 / PCC 6605)</name>
    <dbReference type="NCBI Taxonomy" id="1173020"/>
    <lineage>
        <taxon>Bacteria</taxon>
        <taxon>Bacillati</taxon>
        <taxon>Cyanobacteriota</taxon>
        <taxon>Cyanophyceae</taxon>
        <taxon>Gomontiellales</taxon>
        <taxon>Chamaesiphonaceae</taxon>
        <taxon>Chamaesiphon</taxon>
    </lineage>
</organism>
<dbReference type="HOGENOM" id="CLU_016047_1_1_3"/>
<dbReference type="SUPFAM" id="SSF161098">
    <property type="entry name" value="MetI-like"/>
    <property type="match status" value="1"/>
</dbReference>
<dbReference type="PANTHER" id="PTHR43744:SF12">
    <property type="entry name" value="ABC TRANSPORTER PERMEASE PROTEIN MG189-RELATED"/>
    <property type="match status" value="1"/>
</dbReference>
<evidence type="ECO:0000313" key="10">
    <source>
        <dbReference type="Proteomes" id="UP000010366"/>
    </source>
</evidence>
<feature type="transmembrane region" description="Helical" evidence="7">
    <location>
        <begin position="27"/>
        <end position="50"/>
    </location>
</feature>
<feature type="transmembrane region" description="Helical" evidence="7">
    <location>
        <begin position="262"/>
        <end position="280"/>
    </location>
</feature>
<dbReference type="InterPro" id="IPR035906">
    <property type="entry name" value="MetI-like_sf"/>
</dbReference>
<comment type="subcellular location">
    <subcellularLocation>
        <location evidence="1 7">Cell membrane</location>
        <topology evidence="1 7">Multi-pass membrane protein</topology>
    </subcellularLocation>
</comment>